<dbReference type="SMART" id="SM00320">
    <property type="entry name" value="WD40"/>
    <property type="match status" value="2"/>
</dbReference>
<dbReference type="PATRIC" id="fig|284040.3.peg.657"/>
<dbReference type="InterPro" id="IPR011044">
    <property type="entry name" value="Quino_amine_DH_bsu"/>
</dbReference>
<dbReference type="PANTHER" id="PTHR22576">
    <property type="entry name" value="MUCOSA ASSOCIATED LYMPHOID TISSUE LYMPHOMA TRANSLOCATION PROTEIN 1/PARACASPASE"/>
    <property type="match status" value="1"/>
</dbReference>
<feature type="domain" description="Novel STAND NTPase 1" evidence="3">
    <location>
        <begin position="280"/>
        <end position="429"/>
    </location>
</feature>
<dbReference type="InterPro" id="IPR015943">
    <property type="entry name" value="WD40/YVTN_repeat-like_dom_sf"/>
</dbReference>
<protein>
    <recommendedName>
        <fullName evidence="6">Peptidase C14 caspase domain-containing protein</fullName>
    </recommendedName>
</protein>
<dbReference type="SUPFAM" id="SSF50969">
    <property type="entry name" value="YVTN repeat-like/Quinoprotein amine dehydrogenase"/>
    <property type="match status" value="1"/>
</dbReference>
<dbReference type="GO" id="GO:0004197">
    <property type="term" value="F:cysteine-type endopeptidase activity"/>
    <property type="evidence" value="ECO:0007669"/>
    <property type="project" value="InterPro"/>
</dbReference>
<evidence type="ECO:0000313" key="5">
    <source>
        <dbReference type="Proteomes" id="UP000034786"/>
    </source>
</evidence>
<dbReference type="SUPFAM" id="SSF52129">
    <property type="entry name" value="Caspase-like"/>
    <property type="match status" value="1"/>
</dbReference>
<dbReference type="InterPro" id="IPR011600">
    <property type="entry name" value="Pept_C14_caspase"/>
</dbReference>
<evidence type="ECO:0000259" key="2">
    <source>
        <dbReference type="Pfam" id="PF00656"/>
    </source>
</evidence>
<feature type="compositionally biased region" description="Basic and acidic residues" evidence="1">
    <location>
        <begin position="241"/>
        <end position="258"/>
    </location>
</feature>
<evidence type="ECO:0000313" key="4">
    <source>
        <dbReference type="EMBL" id="KJK41827.1"/>
    </source>
</evidence>
<feature type="region of interest" description="Disordered" evidence="1">
    <location>
        <begin position="235"/>
        <end position="278"/>
    </location>
</feature>
<dbReference type="Proteomes" id="UP000034786">
    <property type="component" value="Unassembled WGS sequence"/>
</dbReference>
<proteinExistence type="predicted"/>
<dbReference type="Pfam" id="PF00656">
    <property type="entry name" value="Peptidase_C14"/>
    <property type="match status" value="1"/>
</dbReference>
<evidence type="ECO:0000256" key="1">
    <source>
        <dbReference type="SAM" id="MobiDB-lite"/>
    </source>
</evidence>
<dbReference type="InterPro" id="IPR001680">
    <property type="entry name" value="WD40_rpt"/>
</dbReference>
<dbReference type="PANTHER" id="PTHR22576:SF37">
    <property type="entry name" value="MUCOSA-ASSOCIATED LYMPHOID TISSUE LYMPHOMA TRANSLOCATION PROTEIN 1"/>
    <property type="match status" value="1"/>
</dbReference>
<dbReference type="InterPro" id="IPR049052">
    <property type="entry name" value="nSTAND1"/>
</dbReference>
<dbReference type="STRING" id="284040.UK15_03185"/>
<dbReference type="Gene3D" id="2.130.10.10">
    <property type="entry name" value="YVTN repeat-like/Quinoprotein amine dehydrogenase"/>
    <property type="match status" value="2"/>
</dbReference>
<dbReference type="InterPro" id="IPR052039">
    <property type="entry name" value="Caspase-related_regulators"/>
</dbReference>
<comment type="caution">
    <text evidence="4">The sequence shown here is derived from an EMBL/GenBank/DDBJ whole genome shotgun (WGS) entry which is preliminary data.</text>
</comment>
<dbReference type="Gene3D" id="3.40.50.1460">
    <property type="match status" value="1"/>
</dbReference>
<dbReference type="InterPro" id="IPR029030">
    <property type="entry name" value="Caspase-like_dom_sf"/>
</dbReference>
<accession>A0A0M2GUJ6</accession>
<evidence type="ECO:0000259" key="3">
    <source>
        <dbReference type="Pfam" id="PF20703"/>
    </source>
</evidence>
<dbReference type="GO" id="GO:0006508">
    <property type="term" value="P:proteolysis"/>
    <property type="evidence" value="ECO:0007669"/>
    <property type="project" value="InterPro"/>
</dbReference>
<dbReference type="Pfam" id="PF20703">
    <property type="entry name" value="nSTAND1"/>
    <property type="match status" value="1"/>
</dbReference>
<reference evidence="5" key="1">
    <citation type="submission" date="2015-02" db="EMBL/GenBank/DDBJ databases">
        <authorList>
            <person name="Ju K.-S."/>
            <person name="Doroghazi J.R."/>
            <person name="Metcalf W."/>
        </authorList>
    </citation>
    <scope>NUCLEOTIDE SEQUENCE [LARGE SCALE GENOMIC DNA]</scope>
    <source>
        <strain evidence="5">NRRL B-16380</strain>
    </source>
</reference>
<sequence length="1572" mass="167982">MSQENAGARRLLIAAGTRSYRELGELPQAHEDVRRVATLFEGMGYERILTEVSRDPDAAEFEDAVADWCAGADLTPDDVLVVYYAGHGDRPDAGGYRLAGSDSTARRPRSWISPENLTATLAASPLRNVLIIIDACHAGKGAARIGAVADAHVAVRPRGDAAGSGTWVMVSARHRDLARDGVFPVELERAYALGDGPSQRYLAPAKLADRITRAFEQAGRRQHCSCSVTDQTVQAPFFPNPRHDPRAEVRSAEEHGGEAGDLTSHFSPRGRGVEQVHDSGSYFTGRKRALDALRARLAGPGGTGPLVVTAAPGSGKSAVLGRLVLDAASDDADHRIDVSINARHQTIDDLVTRLAAAADLTAAGPTELLTGLADRENPFRVVIDSLDEAGPAGDKAEARRIAWDLLRHLATVPCVRLVVGVRRELLLHLGDRVPVIDLDSADYSEDTNTAEYVERILTDAGSPYQADPAAARVVAEGVAQRAGRCFLVARMTATALCRGKPVDVTVPGWARQLPSDTASAFQAYLERMPRDARTSALPLLTTLAFGEGHGVPRTAVWTRVASRLSGITLTESDVDALLEEDGSYVTAVEVEGRKYFRLYHQELADHLKTRALRYRDLSSVQECFVGTLLDSVPSGAGGRDWGRADAYTRDHLATHAAAAGVIDDLIEDPSFVLAAAAAGLVPAVQHAKRNPLLAMVVERCADLLAGRHGPHPDPAAELAFVARTHGATDFARRAVGVSVGVDRMWTEPRRVTPHRIVGRHGKGTYSTTSVWYGWTIQDLVTEQGRHLVVAVSFQSTEVHVWPLDDPSQAMVLPHARPVEGLRVLSHNGRSLAVTLDDGSELRVWDLSDLSLVSRHEMPGCTGFGDVGVLSDGTAIAVARGPGKVVVLDLVSGERLLEVTCARSEGAEWESIPSALLARCGGPDKWLVVCDRVGGTLSLHALEKQVGGGVLLEGLTSPRLSAQAQEPDGTSVVAFFERGTGSTAHWVRLTLLNVASQETASVSRDDDWRPTGRFTTDADLGAVYVAAGQRTLVTLATGAEPCVTHLDFSVGNFTVAPLAREGRPYAVVAGLSSEARVLDCAAGRLVGIPLQGHESAVCAIRVLGTSTSDDLYILTVGNDGTARLWCWNRAATPAAEKSAHSSDAGQDGMAHTQLLLRWPGSATRVIASSWRGIRTLDSHLLEMSDDDGASAQATHVAEMPPWTDQHCLEDARAEALHVLLRDGERGGDKATGTISVATLLGNGKIEKYGHPALRQVPASTVAHLLPAPSGSPYPGVISYDPSSGSVILVTDPARPGDTSAAPWQAEQDDTVVTAGYVSTEGQSVLMAALRRAGRGDTRVDGSYVGHDTPVGPACDASRTYLWAPASRRLLSDEPLLLPPEVDQLVPHHSPRGTSYVALTTRTGLAAVLNVDTGQRYTVHLEQPDEHRTLSLRLRELTSGRGYFVRWADTPEGEPLLLYMDPAGMDDNVLASVTLWNSTSPHTPQRLPVQASRILWTGQAPNGETLVAVSDRHGVTLCHLPSCEPVWSAPIPALVTSLVVLPGFDIAVSTQQGVVLLRPRLSPAWQRLTRAVQG</sequence>
<gene>
    <name evidence="4" type="ORF">UK15_03185</name>
</gene>
<name>A0A0M2GUJ6_9ACTN</name>
<feature type="domain" description="Peptidase C14 caspase" evidence="2">
    <location>
        <begin position="16"/>
        <end position="141"/>
    </location>
</feature>
<organism evidence="4 5">
    <name type="scientific">Streptomyces variegatus</name>
    <dbReference type="NCBI Taxonomy" id="284040"/>
    <lineage>
        <taxon>Bacteria</taxon>
        <taxon>Bacillati</taxon>
        <taxon>Actinomycetota</taxon>
        <taxon>Actinomycetes</taxon>
        <taxon>Kitasatosporales</taxon>
        <taxon>Streptomycetaceae</taxon>
        <taxon>Streptomyces</taxon>
    </lineage>
</organism>
<keyword evidence="5" id="KW-1185">Reference proteome</keyword>
<evidence type="ECO:0008006" key="6">
    <source>
        <dbReference type="Google" id="ProtNLM"/>
    </source>
</evidence>
<dbReference type="EMBL" id="JYJH01000001">
    <property type="protein sequence ID" value="KJK41827.1"/>
    <property type="molecule type" value="Genomic_DNA"/>
</dbReference>